<sequence length="309" mass="34655">MPAMDYHRQFHRAAIERGIPEDEVSKFTEFLRFAIWTSGRPNGVPVGRSGGLPRLPVGMGWPSSEYGPLPFVASFDCVALPRVDGLALPADGSLLFFLHHEWADDTCSIADEQEFARVVHVPAGTNTATAEEPDHDEEMFCNMTLDFVGREYDLFATVNADLPSWFEDDDEDEGSRSDNQEHLARNLPHIKELRALAGELWPESNGAAVYLGGYSMGTGELSTDYMYTTPETRMAEDILEAREKAGELLISPDGRDLRLEEEALRVMREWVPLAQFVPDDVYLGRFMIRHDDLAAGRFDKALSFTAFTE</sequence>
<evidence type="ECO:0000313" key="2">
    <source>
        <dbReference type="Proteomes" id="UP001501442"/>
    </source>
</evidence>
<protein>
    <submittedName>
        <fullName evidence="1">DUF1963 domain-containing protein</fullName>
    </submittedName>
</protein>
<accession>A0ABP8UNH3</accession>
<reference evidence="2" key="1">
    <citation type="journal article" date="2019" name="Int. J. Syst. Evol. Microbiol.">
        <title>The Global Catalogue of Microorganisms (GCM) 10K type strain sequencing project: providing services to taxonomists for standard genome sequencing and annotation.</title>
        <authorList>
            <consortium name="The Broad Institute Genomics Platform"/>
            <consortium name="The Broad Institute Genome Sequencing Center for Infectious Disease"/>
            <person name="Wu L."/>
            <person name="Ma J."/>
        </authorList>
    </citation>
    <scope>NUCLEOTIDE SEQUENCE [LARGE SCALE GENOMIC DNA]</scope>
    <source>
        <strain evidence="2">JCM 17939</strain>
    </source>
</reference>
<proteinExistence type="predicted"/>
<organism evidence="1 2">
    <name type="scientific">Actinoallomurus vinaceus</name>
    <dbReference type="NCBI Taxonomy" id="1080074"/>
    <lineage>
        <taxon>Bacteria</taxon>
        <taxon>Bacillati</taxon>
        <taxon>Actinomycetota</taxon>
        <taxon>Actinomycetes</taxon>
        <taxon>Streptosporangiales</taxon>
        <taxon>Thermomonosporaceae</taxon>
        <taxon>Actinoallomurus</taxon>
    </lineage>
</organism>
<dbReference type="Proteomes" id="UP001501442">
    <property type="component" value="Unassembled WGS sequence"/>
</dbReference>
<dbReference type="EMBL" id="BAABHK010000015">
    <property type="protein sequence ID" value="GAA4635481.1"/>
    <property type="molecule type" value="Genomic_DNA"/>
</dbReference>
<dbReference type="Pfam" id="PF09234">
    <property type="entry name" value="DUF1963"/>
    <property type="match status" value="1"/>
</dbReference>
<dbReference type="InterPro" id="IPR015315">
    <property type="entry name" value="DUF1963"/>
</dbReference>
<evidence type="ECO:0000313" key="1">
    <source>
        <dbReference type="EMBL" id="GAA4635481.1"/>
    </source>
</evidence>
<dbReference type="InterPro" id="IPR035948">
    <property type="entry name" value="YwqG-like_sf"/>
</dbReference>
<name>A0ABP8UNH3_9ACTN</name>
<keyword evidence="2" id="KW-1185">Reference proteome</keyword>
<comment type="caution">
    <text evidence="1">The sequence shown here is derived from an EMBL/GenBank/DDBJ whole genome shotgun (WGS) entry which is preliminary data.</text>
</comment>
<dbReference type="Gene3D" id="2.30.320.10">
    <property type="entry name" value="YwqG-like"/>
    <property type="match status" value="1"/>
</dbReference>
<dbReference type="SUPFAM" id="SSF103032">
    <property type="entry name" value="Hypothetical protein YwqG"/>
    <property type="match status" value="1"/>
</dbReference>
<gene>
    <name evidence="1" type="ORF">GCM10023196_081140</name>
</gene>